<reference evidence="1" key="1">
    <citation type="submission" date="2021-01" db="EMBL/GenBank/DDBJ databases">
        <title>Whole genome shotgun sequence of Rhizocola hellebori NBRC 109834.</title>
        <authorList>
            <person name="Komaki H."/>
            <person name="Tamura T."/>
        </authorList>
    </citation>
    <scope>NUCLEOTIDE SEQUENCE</scope>
    <source>
        <strain evidence="1">NBRC 109834</strain>
    </source>
</reference>
<dbReference type="Proteomes" id="UP000612899">
    <property type="component" value="Unassembled WGS sequence"/>
</dbReference>
<name>A0A8J3QCA1_9ACTN</name>
<dbReference type="RefSeq" id="WP_203910761.1">
    <property type="nucleotide sequence ID" value="NZ_BONY01000032.1"/>
</dbReference>
<evidence type="ECO:0008006" key="3">
    <source>
        <dbReference type="Google" id="ProtNLM"/>
    </source>
</evidence>
<keyword evidence="2" id="KW-1185">Reference proteome</keyword>
<evidence type="ECO:0000313" key="1">
    <source>
        <dbReference type="EMBL" id="GIH06950.1"/>
    </source>
</evidence>
<protein>
    <recommendedName>
        <fullName evidence="3">Excreted virulence factor EspC (Type VII ESX diderm)</fullName>
    </recommendedName>
</protein>
<comment type="caution">
    <text evidence="1">The sequence shown here is derived from an EMBL/GenBank/DDBJ whole genome shotgun (WGS) entry which is preliminary data.</text>
</comment>
<gene>
    <name evidence="1" type="ORF">Rhe02_50170</name>
</gene>
<accession>A0A8J3QCA1</accession>
<proteinExistence type="predicted"/>
<dbReference type="EMBL" id="BONY01000032">
    <property type="protein sequence ID" value="GIH06950.1"/>
    <property type="molecule type" value="Genomic_DNA"/>
</dbReference>
<evidence type="ECO:0000313" key="2">
    <source>
        <dbReference type="Proteomes" id="UP000612899"/>
    </source>
</evidence>
<sequence>MTSDEINLDPGRAASAGHLLSDSGSAFSRVLETAAAPIEEAANGKPWGTDALGTAFATDYLEPAAQLLEVWKTAADRTTQLGQDIVTAVDATVYTDVTAAHRLSTISEPA</sequence>
<dbReference type="AlphaFoldDB" id="A0A8J3QCA1"/>
<organism evidence="1 2">
    <name type="scientific">Rhizocola hellebori</name>
    <dbReference type="NCBI Taxonomy" id="1392758"/>
    <lineage>
        <taxon>Bacteria</taxon>
        <taxon>Bacillati</taxon>
        <taxon>Actinomycetota</taxon>
        <taxon>Actinomycetes</taxon>
        <taxon>Micromonosporales</taxon>
        <taxon>Micromonosporaceae</taxon>
        <taxon>Rhizocola</taxon>
    </lineage>
</organism>